<evidence type="ECO:0000256" key="8">
    <source>
        <dbReference type="ARBA" id="ARBA00022889"/>
    </source>
</evidence>
<evidence type="ECO:0000256" key="3">
    <source>
        <dbReference type="ARBA" id="ARBA00005462"/>
    </source>
</evidence>
<comment type="subcellular location">
    <subcellularLocation>
        <location evidence="1">Cell membrane</location>
        <topology evidence="1">Peripheral membrane protein</topology>
        <orientation evidence="1">Cytoplasmic side</orientation>
    </subcellularLocation>
    <subcellularLocation>
        <location evidence="2">Cytoplasm</location>
    </subcellularLocation>
</comment>
<dbReference type="InterPro" id="IPR000225">
    <property type="entry name" value="Armadillo"/>
</dbReference>
<feature type="repeat" description="ARM" evidence="9">
    <location>
        <begin position="155"/>
        <end position="197"/>
    </location>
</feature>
<evidence type="ECO:0000256" key="1">
    <source>
        <dbReference type="ARBA" id="ARBA00004413"/>
    </source>
</evidence>
<dbReference type="FunFam" id="1.25.10.10:FF:000015">
    <property type="entry name" value="Catenin beta-1"/>
    <property type="match status" value="1"/>
</dbReference>
<dbReference type="GO" id="GO:0005737">
    <property type="term" value="C:cytoplasm"/>
    <property type="evidence" value="ECO:0007669"/>
    <property type="project" value="UniProtKB-SubCell"/>
</dbReference>
<evidence type="ECO:0000256" key="4">
    <source>
        <dbReference type="ARBA" id="ARBA00022289"/>
    </source>
</evidence>
<gene>
    <name evidence="11" type="ORF">NMOB1V02_LOCUS5837</name>
</gene>
<proteinExistence type="inferred from homology"/>
<dbReference type="GO" id="GO:0005911">
    <property type="term" value="C:cell-cell junction"/>
    <property type="evidence" value="ECO:0007669"/>
    <property type="project" value="UniProtKB-ARBA"/>
</dbReference>
<feature type="region of interest" description="Disordered" evidence="10">
    <location>
        <begin position="36"/>
        <end position="60"/>
    </location>
</feature>
<feature type="repeat" description="ARM" evidence="9">
    <location>
        <begin position="197"/>
        <end position="240"/>
    </location>
</feature>
<dbReference type="Proteomes" id="UP000678499">
    <property type="component" value="Unassembled WGS sequence"/>
</dbReference>
<dbReference type="PROSITE" id="PS50176">
    <property type="entry name" value="ARM_REPEAT"/>
    <property type="match status" value="7"/>
</dbReference>
<dbReference type="InterPro" id="IPR013284">
    <property type="entry name" value="Beta-catenin"/>
</dbReference>
<dbReference type="EMBL" id="OA883161">
    <property type="protein sequence ID" value="CAD7278126.1"/>
    <property type="molecule type" value="Genomic_DNA"/>
</dbReference>
<feature type="repeat" description="ARM" evidence="9">
    <location>
        <begin position="404"/>
        <end position="446"/>
    </location>
</feature>
<dbReference type="PANTHER" id="PTHR45976">
    <property type="entry name" value="ARMADILLO SEGMENT POLARITY PROTEIN"/>
    <property type="match status" value="1"/>
</dbReference>
<sequence>MSYHMQHQGLRQAHGSYPGQELNPKEQTMMWQQGNFMGPDSGVHSGATTNAPSLSGKDTDHDMDTTLFDLDSGFTQGYTHEQVNEMNAQLNQTRSQRVRAAMFPETLDEGMEIPSTQFDPSQPTAIQRLAEPSQMLKCAVVNLINYQDDAELATRAIPELIKLLNDEDQVVVAQAAMVVHQLSKKDASLRALMNSSQMVSALIRALSTSNDLETTRVTVGTLHNLSQHPQGLLAIFKSGGIPALVKLLSSPVESVLFYAITTLHNLLLHQEGAKKAVRHHGGLQKMVALLQRNNHKFLAIVTDCLQILAYGNQESKLIILASQGPVELVRIMKMYNYEKLLWTTSRVLKVLSVCSSNKPAIVEAGGMQALAMHLGGSSQRLVQNCLWTLRNLSDAGTKIDGMDTLLRGLVQRLSSNEVNIVTCAAGILSNLTCNNQRNKVIVCQVGGVEALVHTIANAGDREEISEPAVCALRHLTSRHAEAEVAQNAVRLAKGIPVISKLLHPPSRWPLIKALIGLIRNLALCPANHGPLREQEAIPRLILLLIEAYKEVERKNVGLPGNQPSQPVYVDGVRMEEIIEGTVGALHILARDPHNRAIIRGHNVIPTFVSLLFNEIENIQRVAAGVLCELSTEKEGAQFIEAEGATGVLSELLNSHNEGVATYAAAILFRMSEDKPQDYKKRLSQELTNSVLFKDDPSGAYWGVGSEMNGGMMSDMIHAVDQHYDQAYGSGPPSVHSGHVGSRNYAPINQGIDSMDTVNDPYGTTGMDAMDFQQHMGDMPRGMGSRQGTLPHQHMGGPGVVPAPPQDNNQVAAWYDTDL</sequence>
<evidence type="ECO:0000256" key="7">
    <source>
        <dbReference type="ARBA" id="ARBA00022737"/>
    </source>
</evidence>
<feature type="repeat" description="ARM" evidence="9">
    <location>
        <begin position="281"/>
        <end position="323"/>
    </location>
</feature>
<dbReference type="Gene3D" id="1.25.10.10">
    <property type="entry name" value="Leucine-rich Repeat Variant"/>
    <property type="match status" value="1"/>
</dbReference>
<dbReference type="AlphaFoldDB" id="A0A7R9GD31"/>
<dbReference type="SMART" id="SM00185">
    <property type="entry name" value="ARM"/>
    <property type="match status" value="11"/>
</dbReference>
<dbReference type="GO" id="GO:0005886">
    <property type="term" value="C:plasma membrane"/>
    <property type="evidence" value="ECO:0007669"/>
    <property type="project" value="UniProtKB-SubCell"/>
</dbReference>
<dbReference type="InterPro" id="IPR016024">
    <property type="entry name" value="ARM-type_fold"/>
</dbReference>
<evidence type="ECO:0000313" key="12">
    <source>
        <dbReference type="Proteomes" id="UP000678499"/>
    </source>
</evidence>
<evidence type="ECO:0000256" key="10">
    <source>
        <dbReference type="SAM" id="MobiDB-lite"/>
    </source>
</evidence>
<protein>
    <recommendedName>
        <fullName evidence="4">Armadillo segment polarity protein</fullName>
    </recommendedName>
</protein>
<dbReference type="OrthoDB" id="195736at2759"/>
<evidence type="ECO:0000256" key="6">
    <source>
        <dbReference type="ARBA" id="ARBA00022687"/>
    </source>
</evidence>
<organism evidence="11">
    <name type="scientific">Notodromas monacha</name>
    <dbReference type="NCBI Taxonomy" id="399045"/>
    <lineage>
        <taxon>Eukaryota</taxon>
        <taxon>Metazoa</taxon>
        <taxon>Ecdysozoa</taxon>
        <taxon>Arthropoda</taxon>
        <taxon>Crustacea</taxon>
        <taxon>Oligostraca</taxon>
        <taxon>Ostracoda</taxon>
        <taxon>Podocopa</taxon>
        <taxon>Podocopida</taxon>
        <taxon>Cypridocopina</taxon>
        <taxon>Cypridoidea</taxon>
        <taxon>Cyprididae</taxon>
        <taxon>Notodromas</taxon>
    </lineage>
</organism>
<keyword evidence="7" id="KW-0677">Repeat</keyword>
<evidence type="ECO:0000256" key="5">
    <source>
        <dbReference type="ARBA" id="ARBA00022490"/>
    </source>
</evidence>
<dbReference type="GO" id="GO:0007155">
    <property type="term" value="P:cell adhesion"/>
    <property type="evidence" value="ECO:0007669"/>
    <property type="project" value="UniProtKB-KW"/>
</dbReference>
<dbReference type="EMBL" id="CAJPEX010001124">
    <property type="protein sequence ID" value="CAG0918278.1"/>
    <property type="molecule type" value="Genomic_DNA"/>
</dbReference>
<evidence type="ECO:0000313" key="11">
    <source>
        <dbReference type="EMBL" id="CAD7278126.1"/>
    </source>
</evidence>
<comment type="similarity">
    <text evidence="3">Belongs to the beta-catenin family.</text>
</comment>
<accession>A0A7R9GD31</accession>
<keyword evidence="8" id="KW-0130">Cell adhesion</keyword>
<reference evidence="11" key="1">
    <citation type="submission" date="2020-11" db="EMBL/GenBank/DDBJ databases">
        <authorList>
            <person name="Tran Van P."/>
        </authorList>
    </citation>
    <scope>NUCLEOTIDE SEQUENCE</scope>
</reference>
<name>A0A7R9GD31_9CRUS</name>
<keyword evidence="5" id="KW-0963">Cytoplasm</keyword>
<dbReference type="PRINTS" id="PR01869">
    <property type="entry name" value="BCATNINFAMLY"/>
</dbReference>
<dbReference type="InterPro" id="IPR011989">
    <property type="entry name" value="ARM-like"/>
</dbReference>
<dbReference type="GO" id="GO:0045296">
    <property type="term" value="F:cadherin binding"/>
    <property type="evidence" value="ECO:0007669"/>
    <property type="project" value="InterPro"/>
</dbReference>
<keyword evidence="12" id="KW-1185">Reference proteome</keyword>
<feature type="repeat" description="ARM" evidence="9">
    <location>
        <begin position="446"/>
        <end position="488"/>
    </location>
</feature>
<feature type="repeat" description="ARM" evidence="9">
    <location>
        <begin position="239"/>
        <end position="281"/>
    </location>
</feature>
<feature type="repeat" description="ARM" evidence="9">
    <location>
        <begin position="602"/>
        <end position="644"/>
    </location>
</feature>
<dbReference type="Pfam" id="PF00514">
    <property type="entry name" value="Arm"/>
    <property type="match status" value="4"/>
</dbReference>
<keyword evidence="6" id="KW-0879">Wnt signaling pathway</keyword>
<evidence type="ECO:0000256" key="2">
    <source>
        <dbReference type="ARBA" id="ARBA00004496"/>
    </source>
</evidence>
<dbReference type="SUPFAM" id="SSF48371">
    <property type="entry name" value="ARM repeat"/>
    <property type="match status" value="1"/>
</dbReference>
<feature type="region of interest" description="Disordered" evidence="10">
    <location>
        <begin position="1"/>
        <end position="22"/>
    </location>
</feature>
<dbReference type="GO" id="GO:0016055">
    <property type="term" value="P:Wnt signaling pathway"/>
    <property type="evidence" value="ECO:0007669"/>
    <property type="project" value="UniProtKB-KW"/>
</dbReference>
<evidence type="ECO:0000256" key="9">
    <source>
        <dbReference type="PROSITE-ProRule" id="PRU00259"/>
    </source>
</evidence>